<dbReference type="InterPro" id="IPR028082">
    <property type="entry name" value="Peripla_BP_I"/>
</dbReference>
<dbReference type="SUPFAM" id="SSF53822">
    <property type="entry name" value="Periplasmic binding protein-like I"/>
    <property type="match status" value="1"/>
</dbReference>
<dbReference type="PANTHER" id="PTHR46847">
    <property type="entry name" value="D-ALLOSE-BINDING PERIPLASMIC PROTEIN-RELATED"/>
    <property type="match status" value="1"/>
</dbReference>
<proteinExistence type="inferred from homology"/>
<reference evidence="5 7" key="1">
    <citation type="journal article" date="2014" name="Genome Announc.">
        <title>Draft Genome Sequence of Bacillus alcalophilus AV1934, a Classic Alkaliphile Isolated from Human Feces in 1934.</title>
        <authorList>
            <person name="Attie O."/>
            <person name="Jayaprakash A."/>
            <person name="Shah H."/>
            <person name="Paulsen I.T."/>
            <person name="Morino M."/>
            <person name="Takahashi Y."/>
            <person name="Narumi I."/>
            <person name="Sachidanandam R."/>
            <person name="Satoh K."/>
            <person name="Ito M."/>
            <person name="Krulwich T.A."/>
        </authorList>
    </citation>
    <scope>NUCLEOTIDE SEQUENCE [LARGE SCALE GENOMIC DNA]</scope>
    <source>
        <strain evidence="5 7">AV1934</strain>
    </source>
</reference>
<evidence type="ECO:0000256" key="1">
    <source>
        <dbReference type="ARBA" id="ARBA00004196"/>
    </source>
</evidence>
<comment type="subcellular location">
    <subcellularLocation>
        <location evidence="1">Cell envelope</location>
    </subcellularLocation>
</comment>
<evidence type="ECO:0000313" key="7">
    <source>
        <dbReference type="Proteomes" id="UP000002754"/>
    </source>
</evidence>
<comment type="caution">
    <text evidence="5">The sequence shown here is derived from an EMBL/GenBank/DDBJ whole genome shotgun (WGS) entry which is preliminary data.</text>
</comment>
<dbReference type="PANTHER" id="PTHR46847:SF1">
    <property type="entry name" value="D-ALLOSE-BINDING PERIPLASMIC PROTEIN-RELATED"/>
    <property type="match status" value="1"/>
</dbReference>
<reference evidence="6 8" key="2">
    <citation type="submission" date="2014-01" db="EMBL/GenBank/DDBJ databases">
        <title>Draft genome sequencing of Bacillus alcalophilus CGMCC 1.3604.</title>
        <authorList>
            <person name="Yang J."/>
            <person name="Diao L."/>
            <person name="Yang S."/>
        </authorList>
    </citation>
    <scope>NUCLEOTIDE SEQUENCE [LARGE SCALE GENOMIC DNA]</scope>
    <source>
        <strain evidence="6 8">CGMCC 1.3604</strain>
    </source>
</reference>
<dbReference type="RefSeq" id="WP_040324021.1">
    <property type="nucleotide sequence ID" value="NZ_ALPT02000049.1"/>
</dbReference>
<evidence type="ECO:0000313" key="5">
    <source>
        <dbReference type="EMBL" id="KGA96729.1"/>
    </source>
</evidence>
<gene>
    <name evidence="6" type="ORF">AJ85_00990</name>
    <name evidence="5" type="ORF">BALCAV_0214635</name>
</gene>
<dbReference type="OrthoDB" id="6196975at2"/>
<sequence>MRKKIKIVLLCSIFIILSYYTYTSAEKAFRTDWQLPQSISQDENQLRLVLITYDMETPFWDNVGNGALKKAQDAGVSLEVWGSYGNNKEDFLKKFEIAIHSKVDGIIIQGLDTEEFNHLSKFKASFYGIPIVMVANDVPMTESLRKTYVGSDQFMAGKMLAEQLLDDMGTEGNVILMYDSQLEYYQEQRLLGIDDILHNYPNIQLIHAKTNDTREQVITTTQEILNQVPDADAFIVLNANMLGGMYQEIGRRSQMEAYFIYSFDDGPESMYLLQNGMLDGMIQQSPEMMGEMSVELMLEWLNGETVPLDIDGYFTDIFNLKATDVQ</sequence>
<name>A0A094WG71_ALKAL</name>
<dbReference type="Gene3D" id="3.40.50.2300">
    <property type="match status" value="2"/>
</dbReference>
<dbReference type="InterPro" id="IPR025997">
    <property type="entry name" value="SBP_2_dom"/>
</dbReference>
<protein>
    <submittedName>
        <fullName evidence="5">Sugar ABC transporter substrate-binding protein</fullName>
    </submittedName>
</protein>
<accession>A0A094WG71</accession>
<evidence type="ECO:0000259" key="4">
    <source>
        <dbReference type="Pfam" id="PF13407"/>
    </source>
</evidence>
<dbReference type="eggNOG" id="COG1879">
    <property type="taxonomic scope" value="Bacteria"/>
</dbReference>
<dbReference type="GO" id="GO:0030246">
    <property type="term" value="F:carbohydrate binding"/>
    <property type="evidence" value="ECO:0007669"/>
    <property type="project" value="UniProtKB-ARBA"/>
</dbReference>
<keyword evidence="7" id="KW-1185">Reference proteome</keyword>
<evidence type="ECO:0000313" key="8">
    <source>
        <dbReference type="Proteomes" id="UP000297014"/>
    </source>
</evidence>
<comment type="similarity">
    <text evidence="2">Belongs to the bacterial solute-binding protein 2 family.</text>
</comment>
<dbReference type="CDD" id="cd01536">
    <property type="entry name" value="PBP1_ABC_sugar_binding-like"/>
    <property type="match status" value="1"/>
</dbReference>
<dbReference type="Proteomes" id="UP000002754">
    <property type="component" value="Unassembled WGS sequence"/>
</dbReference>
<dbReference type="EMBL" id="JALP01000038">
    <property type="protein sequence ID" value="THG91905.1"/>
    <property type="molecule type" value="Genomic_DNA"/>
</dbReference>
<organism evidence="5 7">
    <name type="scientific">Alkalihalobacillus alcalophilus ATCC 27647 = CGMCC 1.3604</name>
    <dbReference type="NCBI Taxonomy" id="1218173"/>
    <lineage>
        <taxon>Bacteria</taxon>
        <taxon>Bacillati</taxon>
        <taxon>Bacillota</taxon>
        <taxon>Bacilli</taxon>
        <taxon>Bacillales</taxon>
        <taxon>Bacillaceae</taxon>
        <taxon>Alkalihalobacillus</taxon>
    </lineage>
</organism>
<feature type="domain" description="Periplasmic binding protein" evidence="4">
    <location>
        <begin position="49"/>
        <end position="304"/>
    </location>
</feature>
<evidence type="ECO:0000256" key="2">
    <source>
        <dbReference type="ARBA" id="ARBA00007639"/>
    </source>
</evidence>
<evidence type="ECO:0000256" key="3">
    <source>
        <dbReference type="ARBA" id="ARBA00022729"/>
    </source>
</evidence>
<dbReference type="EMBL" id="ALPT02000049">
    <property type="protein sequence ID" value="KGA96729.1"/>
    <property type="molecule type" value="Genomic_DNA"/>
</dbReference>
<keyword evidence="3" id="KW-0732">Signal</keyword>
<dbReference type="Pfam" id="PF13407">
    <property type="entry name" value="Peripla_BP_4"/>
    <property type="match status" value="1"/>
</dbReference>
<dbReference type="STRING" id="1218173.BALCAV_0214635"/>
<dbReference type="AlphaFoldDB" id="A0A094WG71"/>
<dbReference type="GO" id="GO:0030313">
    <property type="term" value="C:cell envelope"/>
    <property type="evidence" value="ECO:0007669"/>
    <property type="project" value="UniProtKB-SubCell"/>
</dbReference>
<evidence type="ECO:0000313" key="6">
    <source>
        <dbReference type="EMBL" id="THG91905.1"/>
    </source>
</evidence>
<dbReference type="Proteomes" id="UP000297014">
    <property type="component" value="Unassembled WGS sequence"/>
</dbReference>